<gene>
    <name evidence="2" type="ORF">GCM10025789_17120</name>
</gene>
<keyword evidence="3" id="KW-1185">Reference proteome</keyword>
<dbReference type="EMBL" id="BAABLV010000026">
    <property type="protein sequence ID" value="GAA4899470.1"/>
    <property type="molecule type" value="Genomic_DNA"/>
</dbReference>
<dbReference type="Pfam" id="PF00085">
    <property type="entry name" value="Thioredoxin"/>
    <property type="match status" value="1"/>
</dbReference>
<dbReference type="SUPFAM" id="SSF52833">
    <property type="entry name" value="Thioredoxin-like"/>
    <property type="match status" value="1"/>
</dbReference>
<dbReference type="CDD" id="cd02947">
    <property type="entry name" value="TRX_family"/>
    <property type="match status" value="1"/>
</dbReference>
<dbReference type="InterPro" id="IPR036249">
    <property type="entry name" value="Thioredoxin-like_sf"/>
</dbReference>
<reference evidence="3" key="1">
    <citation type="journal article" date="2019" name="Int. J. Syst. Evol. Microbiol.">
        <title>The Global Catalogue of Microorganisms (GCM) 10K type strain sequencing project: providing services to taxonomists for standard genome sequencing and annotation.</title>
        <authorList>
            <consortium name="The Broad Institute Genomics Platform"/>
            <consortium name="The Broad Institute Genome Sequencing Center for Infectious Disease"/>
            <person name="Wu L."/>
            <person name="Ma J."/>
        </authorList>
    </citation>
    <scope>NUCLEOTIDE SEQUENCE [LARGE SCALE GENOMIC DNA]</scope>
    <source>
        <strain evidence="3">JCM 19125</strain>
    </source>
</reference>
<dbReference type="PROSITE" id="PS51352">
    <property type="entry name" value="THIOREDOXIN_2"/>
    <property type="match status" value="1"/>
</dbReference>
<evidence type="ECO:0000313" key="2">
    <source>
        <dbReference type="EMBL" id="GAA4899470.1"/>
    </source>
</evidence>
<evidence type="ECO:0000313" key="3">
    <source>
        <dbReference type="Proteomes" id="UP001501521"/>
    </source>
</evidence>
<organism evidence="2 3">
    <name type="scientific">Tessaracoccus lubricantis</name>
    <dbReference type="NCBI Taxonomy" id="545543"/>
    <lineage>
        <taxon>Bacteria</taxon>
        <taxon>Bacillati</taxon>
        <taxon>Actinomycetota</taxon>
        <taxon>Actinomycetes</taxon>
        <taxon>Propionibacteriales</taxon>
        <taxon>Propionibacteriaceae</taxon>
        <taxon>Tessaracoccus</taxon>
    </lineage>
</organism>
<sequence length="110" mass="12124">MTLGYLDDQPTREEVDATSGLVALEFGQNWCGYCAASAPALDEALGNRPDVKRIKVADGKGLPLGRSFRVKLWPTMILLRDGREVARVVRPETSREVDEALDRALPNVID</sequence>
<accession>A0ABP9FES0</accession>
<evidence type="ECO:0000259" key="1">
    <source>
        <dbReference type="PROSITE" id="PS51352"/>
    </source>
</evidence>
<dbReference type="Gene3D" id="3.40.30.10">
    <property type="entry name" value="Glutaredoxin"/>
    <property type="match status" value="1"/>
</dbReference>
<dbReference type="RefSeq" id="WP_345581868.1">
    <property type="nucleotide sequence ID" value="NZ_BAABLV010000026.1"/>
</dbReference>
<protein>
    <submittedName>
        <fullName evidence="2">Thioredoxin family protein</fullName>
    </submittedName>
</protein>
<dbReference type="Proteomes" id="UP001501521">
    <property type="component" value="Unassembled WGS sequence"/>
</dbReference>
<comment type="caution">
    <text evidence="2">The sequence shown here is derived from an EMBL/GenBank/DDBJ whole genome shotgun (WGS) entry which is preliminary data.</text>
</comment>
<proteinExistence type="predicted"/>
<dbReference type="InterPro" id="IPR013766">
    <property type="entry name" value="Thioredoxin_domain"/>
</dbReference>
<feature type="domain" description="Thioredoxin" evidence="1">
    <location>
        <begin position="1"/>
        <end position="106"/>
    </location>
</feature>
<name>A0ABP9FES0_9ACTN</name>